<evidence type="ECO:0000313" key="2">
    <source>
        <dbReference type="Proteomes" id="UP000305539"/>
    </source>
</evidence>
<dbReference type="SUPFAM" id="SSF69118">
    <property type="entry name" value="AhpD-like"/>
    <property type="match status" value="1"/>
</dbReference>
<name>A0A4U1HM60_9BURK</name>
<dbReference type="EMBL" id="SWJE01000019">
    <property type="protein sequence ID" value="TKC81233.1"/>
    <property type="molecule type" value="Genomic_DNA"/>
</dbReference>
<protein>
    <recommendedName>
        <fullName evidence="3">Carboxymuconolactone decarboxylase family protein</fullName>
    </recommendedName>
</protein>
<evidence type="ECO:0008006" key="3">
    <source>
        <dbReference type="Google" id="ProtNLM"/>
    </source>
</evidence>
<sequence length="93" mass="10095">MSTQTRLTSEQVYKAAPGVIAGLMAREKAPLAYTEAVTGALREGVSDELYREVAEQFPSEQIAFLTAAIANINAWNRIAIPFQYAPPIPGRKG</sequence>
<dbReference type="AlphaFoldDB" id="A0A4U1HM60"/>
<proteinExistence type="predicted"/>
<gene>
    <name evidence="1" type="ORF">FAZ69_28260</name>
</gene>
<dbReference type="OrthoDB" id="9801997at2"/>
<dbReference type="Proteomes" id="UP000305539">
    <property type="component" value="Unassembled WGS sequence"/>
</dbReference>
<accession>A0A4U1HM60</accession>
<reference evidence="1 2" key="1">
    <citation type="submission" date="2019-04" db="EMBL/GenBank/DDBJ databases">
        <title>Trinickia sp. 7GSK02, isolated from subtropical forest soil.</title>
        <authorList>
            <person name="Gao Z.-H."/>
            <person name="Qiu L.-H."/>
        </authorList>
    </citation>
    <scope>NUCLEOTIDE SEQUENCE [LARGE SCALE GENOMIC DNA]</scope>
    <source>
        <strain evidence="1 2">7GSK02</strain>
    </source>
</reference>
<dbReference type="Gene3D" id="1.20.1290.10">
    <property type="entry name" value="AhpD-like"/>
    <property type="match status" value="1"/>
</dbReference>
<comment type="caution">
    <text evidence="1">The sequence shown here is derived from an EMBL/GenBank/DDBJ whole genome shotgun (WGS) entry which is preliminary data.</text>
</comment>
<dbReference type="RefSeq" id="WP_136898394.1">
    <property type="nucleotide sequence ID" value="NZ_SWJE01000019.1"/>
</dbReference>
<keyword evidence="2" id="KW-1185">Reference proteome</keyword>
<dbReference type="InterPro" id="IPR029032">
    <property type="entry name" value="AhpD-like"/>
</dbReference>
<organism evidence="1 2">
    <name type="scientific">Trinickia terrae</name>
    <dbReference type="NCBI Taxonomy" id="2571161"/>
    <lineage>
        <taxon>Bacteria</taxon>
        <taxon>Pseudomonadati</taxon>
        <taxon>Pseudomonadota</taxon>
        <taxon>Betaproteobacteria</taxon>
        <taxon>Burkholderiales</taxon>
        <taxon>Burkholderiaceae</taxon>
        <taxon>Trinickia</taxon>
    </lineage>
</organism>
<evidence type="ECO:0000313" key="1">
    <source>
        <dbReference type="EMBL" id="TKC81233.1"/>
    </source>
</evidence>